<sequence length="242" mass="27658">MTCPNENEWLLTRYMVHWEAVLIRYLQNGSAEAPPRIEPTSWKVLLKDSVHVFSAYLANASIWGVHVVSLVRRDVELYNWTASSVAVVKCIVRTANGEWLLKPVVMKKMWEEFAHEFVRAHLICPLQGVADLREPASIILMATGGTHTEQVELPVLKPPERAPVKCCSVCVRPTYGRTTRLWEVVEFVTHYKLMGARSFFFYDLDMSQAMLKLVGRLQAEHWDVTLVPFKPNTGTSRWCPSS</sequence>
<evidence type="ECO:0000313" key="2">
    <source>
        <dbReference type="Proteomes" id="UP000821845"/>
    </source>
</evidence>
<accession>A0ACB7S191</accession>
<dbReference type="Proteomes" id="UP000821845">
    <property type="component" value="Chromosome 6"/>
</dbReference>
<keyword evidence="2" id="KW-1185">Reference proteome</keyword>
<comment type="caution">
    <text evidence="1">The sequence shown here is derived from an EMBL/GenBank/DDBJ whole genome shotgun (WGS) entry which is preliminary data.</text>
</comment>
<name>A0ACB7S191_HYAAI</name>
<dbReference type="EMBL" id="CM023486">
    <property type="protein sequence ID" value="KAH6927469.1"/>
    <property type="molecule type" value="Genomic_DNA"/>
</dbReference>
<organism evidence="1 2">
    <name type="scientific">Hyalomma asiaticum</name>
    <name type="common">Tick</name>
    <dbReference type="NCBI Taxonomy" id="266040"/>
    <lineage>
        <taxon>Eukaryota</taxon>
        <taxon>Metazoa</taxon>
        <taxon>Ecdysozoa</taxon>
        <taxon>Arthropoda</taxon>
        <taxon>Chelicerata</taxon>
        <taxon>Arachnida</taxon>
        <taxon>Acari</taxon>
        <taxon>Parasitiformes</taxon>
        <taxon>Ixodida</taxon>
        <taxon>Ixodoidea</taxon>
        <taxon>Ixodidae</taxon>
        <taxon>Hyalomminae</taxon>
        <taxon>Hyalomma</taxon>
    </lineage>
</organism>
<protein>
    <submittedName>
        <fullName evidence="1">Uncharacterized protein</fullName>
    </submittedName>
</protein>
<evidence type="ECO:0000313" key="1">
    <source>
        <dbReference type="EMBL" id="KAH6927469.1"/>
    </source>
</evidence>
<proteinExistence type="predicted"/>
<reference evidence="1" key="1">
    <citation type="submission" date="2020-05" db="EMBL/GenBank/DDBJ databases">
        <title>Large-scale comparative analyses of tick genomes elucidate their genetic diversity and vector capacities.</title>
        <authorList>
            <person name="Jia N."/>
            <person name="Wang J."/>
            <person name="Shi W."/>
            <person name="Du L."/>
            <person name="Sun Y."/>
            <person name="Zhan W."/>
            <person name="Jiang J."/>
            <person name="Wang Q."/>
            <person name="Zhang B."/>
            <person name="Ji P."/>
            <person name="Sakyi L.B."/>
            <person name="Cui X."/>
            <person name="Yuan T."/>
            <person name="Jiang B."/>
            <person name="Yang W."/>
            <person name="Lam T.T.-Y."/>
            <person name="Chang Q."/>
            <person name="Ding S."/>
            <person name="Wang X."/>
            <person name="Zhu J."/>
            <person name="Ruan X."/>
            <person name="Zhao L."/>
            <person name="Wei J."/>
            <person name="Que T."/>
            <person name="Du C."/>
            <person name="Cheng J."/>
            <person name="Dai P."/>
            <person name="Han X."/>
            <person name="Huang E."/>
            <person name="Gao Y."/>
            <person name="Liu J."/>
            <person name="Shao H."/>
            <person name="Ye R."/>
            <person name="Li L."/>
            <person name="Wei W."/>
            <person name="Wang X."/>
            <person name="Wang C."/>
            <person name="Yang T."/>
            <person name="Huo Q."/>
            <person name="Li W."/>
            <person name="Guo W."/>
            <person name="Chen H."/>
            <person name="Zhou L."/>
            <person name="Ni X."/>
            <person name="Tian J."/>
            <person name="Zhou Y."/>
            <person name="Sheng Y."/>
            <person name="Liu T."/>
            <person name="Pan Y."/>
            <person name="Xia L."/>
            <person name="Li J."/>
            <person name="Zhao F."/>
            <person name="Cao W."/>
        </authorList>
    </citation>
    <scope>NUCLEOTIDE SEQUENCE</scope>
    <source>
        <strain evidence="1">Hyas-2018</strain>
    </source>
</reference>
<gene>
    <name evidence="1" type="ORF">HPB50_004362</name>
</gene>